<keyword evidence="1" id="KW-1133">Transmembrane helix</keyword>
<feature type="transmembrane region" description="Helical" evidence="1">
    <location>
        <begin position="465"/>
        <end position="483"/>
    </location>
</feature>
<evidence type="ECO:0000256" key="1">
    <source>
        <dbReference type="SAM" id="Phobius"/>
    </source>
</evidence>
<feature type="transmembrane region" description="Helical" evidence="1">
    <location>
        <begin position="912"/>
        <end position="930"/>
    </location>
</feature>
<accession>A0A815GIL8</accession>
<feature type="transmembrane region" description="Helical" evidence="1">
    <location>
        <begin position="38"/>
        <end position="58"/>
    </location>
</feature>
<evidence type="ECO:0000313" key="4">
    <source>
        <dbReference type="Proteomes" id="UP000663845"/>
    </source>
</evidence>
<gene>
    <name evidence="2" type="ORF">JYZ213_LOCUS34373</name>
    <name evidence="3" type="ORF">OXD698_LOCUS6105</name>
</gene>
<feature type="transmembrane region" description="Helical" evidence="1">
    <location>
        <begin position="368"/>
        <end position="390"/>
    </location>
</feature>
<feature type="transmembrane region" description="Helical" evidence="1">
    <location>
        <begin position="824"/>
        <end position="857"/>
    </location>
</feature>
<protein>
    <submittedName>
        <fullName evidence="2">Uncharacterized protein</fullName>
    </submittedName>
</protein>
<dbReference type="Proteomes" id="UP000663845">
    <property type="component" value="Unassembled WGS sequence"/>
</dbReference>
<comment type="caution">
    <text evidence="2">The sequence shown here is derived from an EMBL/GenBank/DDBJ whole genome shotgun (WGS) entry which is preliminary data.</text>
</comment>
<reference evidence="2" key="1">
    <citation type="submission" date="2021-02" db="EMBL/GenBank/DDBJ databases">
        <authorList>
            <person name="Nowell W R."/>
        </authorList>
    </citation>
    <scope>NUCLEOTIDE SEQUENCE</scope>
</reference>
<name>A0A815GIL8_9BILA</name>
<dbReference type="Proteomes" id="UP000663844">
    <property type="component" value="Unassembled WGS sequence"/>
</dbReference>
<dbReference type="EMBL" id="CAJNOG010000699">
    <property type="protein sequence ID" value="CAF1338769.1"/>
    <property type="molecule type" value="Genomic_DNA"/>
</dbReference>
<proteinExistence type="predicted"/>
<keyword evidence="1" id="KW-0472">Membrane</keyword>
<sequence length="1285" mass="147693">MICNLVKLIRQKFLELNLFKKHSSNEHTIENELLSTRIYVIGLIVCLSLITITVALIVRPVDKIEYKPSHEKFSQLLRKYPNTLHCPCSKSSTNYDKFVTTKVNFHQVCSSEFIQQTWIEKLFTNENISMKSIDDARTTLSFFWQTIAGLCIASNKTWNDVLANFGVTSFITPTAVAEQVIRVQAENALQNQIDVSKTISTRNLLTFQRIARGNQVVSALQTNFYLRYPPAHLNSSGSAKMTAQKFGNCTCLNIEGCPRSASFIDNYDHLVNIPGMVVDCLIVDGTLASTLECYYNQSCISILHGQLSMNIQPLSNTSNKNFSMNSTLQSIFNKLMIDETITEIRFDKYFSECNCPFCSYSYRRRFDIFLIFTAVTGSIGILSFIIRHIASFVATKILSRKNRILPTDNVSTITSMEQNRKQRIQLRIRLLLNKAWQAMISLNLFEKQTHRTPTNIYREQFLTRFFIFFIVILSIAAGVYTIIVEQNQVITIRYPSLDTYEQLYKDYPTTLYCPCSQISISNEVFLNVTFVLHQVCSSDLISLEWLHYLISFDPIHLPPDIELSYVADFRKMGASYFQLLAAFCSLAKTNIADAQHVFMNTEFINDRVPFKSRFDQQTEAMMTSFIDTTKYGFLQTFKWTKLIFLNSPLYNGLNTNVNITINNDNQMIADFRSYSLLNSVSDDPPQLKSTCTCGSQPATCYAIPALYENTSYLGNINRHLLFEVLYLGCSPLSGFLMSGTRWWHDITYMKHIQATYSMVIHTRPPPNIKSLNASISSPLYDFNTQELFGGMLLEKTINNASFDRFYNACKPSSCSYTVVQRRDYIVIIFLLISICSGLNKGLQLLAPLLGKIIFICYDWRKNRNTQRGPSSIGVRFRNSPRIIYDKIKNFNIYETESTDNTPIRQQQIYTRVYLFLYIVLLGTVLFYTILIERRISKTHVLHSLNESEQLLNLYSDDISCPCTYTSISYDKFITELQVNSFHEAYVQADTLPPRPNDDEYSRWVNPFIESLEQLCSLAQDNVNKNIHVFLASTLFTNQLMSPNLFITEMDETLSHFKDKTKTTFAHMLDFIRSTIQGNALLYITTDAWSLVAVETNDKSDTNFLSVPVTLHNIQENTSCSCVTLRTCQKPRQVQMFDDLITIVGLVIGCHQLETLLFSSLTCFYSSACINDLQNSFHTQWSPFNQAVGLNASRTRFSANDNVEKIAYEMFIELWSTPNISYERYFDRCSPSYCTYTYYQKSDALEILTTFLSAYGSLSIVVYFIVPYLIKLIKKILIWFRITQQQ</sequence>
<keyword evidence="1" id="KW-0812">Transmembrane</keyword>
<evidence type="ECO:0000313" key="3">
    <source>
        <dbReference type="EMBL" id="CAF3594851.1"/>
    </source>
</evidence>
<feature type="transmembrane region" description="Helical" evidence="1">
    <location>
        <begin position="1246"/>
        <end position="1269"/>
    </location>
</feature>
<dbReference type="EMBL" id="CAJOAZ010000260">
    <property type="protein sequence ID" value="CAF3594851.1"/>
    <property type="molecule type" value="Genomic_DNA"/>
</dbReference>
<evidence type="ECO:0000313" key="2">
    <source>
        <dbReference type="EMBL" id="CAF1338769.1"/>
    </source>
</evidence>
<organism evidence="2 4">
    <name type="scientific">Adineta steineri</name>
    <dbReference type="NCBI Taxonomy" id="433720"/>
    <lineage>
        <taxon>Eukaryota</taxon>
        <taxon>Metazoa</taxon>
        <taxon>Spiralia</taxon>
        <taxon>Gnathifera</taxon>
        <taxon>Rotifera</taxon>
        <taxon>Eurotatoria</taxon>
        <taxon>Bdelloidea</taxon>
        <taxon>Adinetida</taxon>
        <taxon>Adinetidae</taxon>
        <taxon>Adineta</taxon>
    </lineage>
</organism>